<dbReference type="Proteomes" id="UP000005627">
    <property type="component" value="Chromosome 3"/>
</dbReference>
<dbReference type="EMBL" id="HE616744">
    <property type="protein sequence ID" value="CCE91135.1"/>
    <property type="molecule type" value="Genomic_DNA"/>
</dbReference>
<dbReference type="AlphaFoldDB" id="G8ZRJ3"/>
<proteinExistence type="predicted"/>
<name>G8ZRJ3_TORDE</name>
<dbReference type="InParanoid" id="G8ZRJ3"/>
<dbReference type="KEGG" id="tdl:TDEL_0C02460"/>
<dbReference type="GeneID" id="11500470"/>
<dbReference type="HOGENOM" id="CLU_1185830_0_0_1"/>
<accession>G8ZRJ3</accession>
<evidence type="ECO:0000313" key="1">
    <source>
        <dbReference type="EMBL" id="CCE91135.1"/>
    </source>
</evidence>
<evidence type="ECO:0000313" key="2">
    <source>
        <dbReference type="Proteomes" id="UP000005627"/>
    </source>
</evidence>
<gene>
    <name evidence="1" type="primary">TDEL0C02460</name>
    <name evidence="1" type="ORF">TDEL_0C02460</name>
</gene>
<dbReference type="RefSeq" id="XP_003680346.1">
    <property type="nucleotide sequence ID" value="XM_003680298.1"/>
</dbReference>
<sequence>MPLDLKSCTTGIPPCQPTFDLTKKQFMPHKNVERVREMVKSRQHDKVFGKKMEINMVRGKPAITYSDNSTTEGEDVLENKTIFQPIGRWWRRSRSQSVRTENDSFTLTFDNEELSQMDGVSSPWLDGAVPFTYPQQVTTTNDYELIVKNEQEIYQQYYNHPIGPEYLTLSHSPQRDEELSRFRQRQNRQFRPDSWFEGCIGWKIPYTTC</sequence>
<protein>
    <submittedName>
        <fullName evidence="1">Uncharacterized protein</fullName>
    </submittedName>
</protein>
<reference evidence="1 2" key="1">
    <citation type="journal article" date="2011" name="Proc. Natl. Acad. Sci. U.S.A.">
        <title>Evolutionary erosion of yeast sex chromosomes by mating-type switching accidents.</title>
        <authorList>
            <person name="Gordon J.L."/>
            <person name="Armisen D."/>
            <person name="Proux-Wera E."/>
            <person name="Oheigeartaigh S.S."/>
            <person name="Byrne K.P."/>
            <person name="Wolfe K.H."/>
        </authorList>
    </citation>
    <scope>NUCLEOTIDE SEQUENCE [LARGE SCALE GENOMIC DNA]</scope>
    <source>
        <strain evidence="2">ATCC 10662 / CBS 1146 / NBRC 0425 / NCYC 2629 / NRRL Y-866</strain>
    </source>
</reference>
<keyword evidence="2" id="KW-1185">Reference proteome</keyword>
<dbReference type="OrthoDB" id="4062164at2759"/>
<organism evidence="1 2">
    <name type="scientific">Torulaspora delbrueckii</name>
    <name type="common">Yeast</name>
    <name type="synonym">Candida colliculosa</name>
    <dbReference type="NCBI Taxonomy" id="4950"/>
    <lineage>
        <taxon>Eukaryota</taxon>
        <taxon>Fungi</taxon>
        <taxon>Dikarya</taxon>
        <taxon>Ascomycota</taxon>
        <taxon>Saccharomycotina</taxon>
        <taxon>Saccharomycetes</taxon>
        <taxon>Saccharomycetales</taxon>
        <taxon>Saccharomycetaceae</taxon>
        <taxon>Torulaspora</taxon>
    </lineage>
</organism>